<dbReference type="AlphaFoldDB" id="V9Z1R5"/>
<protein>
    <submittedName>
        <fullName evidence="1">Uncharacterized protein</fullName>
    </submittedName>
</protein>
<sequence>MCVRGEVVRHRIAPTHDLAGGDRPLESGTSPQSVREYLGEARVEHVHVTTAAVCADRDCQ</sequence>
<proteinExistence type="predicted"/>
<evidence type="ECO:0000313" key="1">
    <source>
        <dbReference type="EMBL" id="AHE39485.1"/>
    </source>
</evidence>
<reference evidence="1" key="1">
    <citation type="submission" date="2013-09" db="EMBL/GenBank/DDBJ databases">
        <title>Complete nucleotide sequence of Streptomyces linear plasmid pFRL4.</title>
        <authorList>
            <person name="Chen Z."/>
            <person name="Fang P."/>
            <person name="Qin Z."/>
        </authorList>
    </citation>
    <scope>NUCLEOTIDE SEQUENCE</scope>
    <source>
        <plasmid evidence="1">pFRL4</plasmid>
    </source>
</reference>
<dbReference type="EMBL" id="KF602049">
    <property type="protein sequence ID" value="AHE39485.1"/>
    <property type="molecule type" value="Genomic_DNA"/>
</dbReference>
<keyword evidence="1" id="KW-0614">Plasmid</keyword>
<gene>
    <name evidence="1" type="ORF">pFRL4_252c</name>
</gene>
<organism evidence="1">
    <name type="scientific">Streptomyces sp. F2</name>
    <dbReference type="NCBI Taxonomy" id="317660"/>
    <lineage>
        <taxon>Bacteria</taxon>
        <taxon>Bacillati</taxon>
        <taxon>Actinomycetota</taxon>
        <taxon>Actinomycetes</taxon>
        <taxon>Kitasatosporales</taxon>
        <taxon>Streptomycetaceae</taxon>
        <taxon>Streptomyces</taxon>
    </lineage>
</organism>
<geneLocation type="plasmid" evidence="1">
    <name>pFRL4</name>
</geneLocation>
<accession>V9Z1R5</accession>
<name>V9Z1R5_9ACTN</name>